<dbReference type="EMBL" id="QHLY01000012">
    <property type="protein sequence ID" value="PXA67348.1"/>
    <property type="molecule type" value="Genomic_DNA"/>
</dbReference>
<evidence type="ECO:0000313" key="5">
    <source>
        <dbReference type="EMBL" id="PXA67348.1"/>
    </source>
</evidence>
<dbReference type="InterPro" id="IPR000335">
    <property type="entry name" value="Bleomycin-R"/>
</dbReference>
<dbReference type="PROSITE" id="PS51819">
    <property type="entry name" value="VOC"/>
    <property type="match status" value="1"/>
</dbReference>
<dbReference type="InterPro" id="IPR037523">
    <property type="entry name" value="VOC_core"/>
</dbReference>
<dbReference type="Pfam" id="PF00903">
    <property type="entry name" value="Glyoxalase"/>
    <property type="match status" value="1"/>
</dbReference>
<gene>
    <name evidence="5" type="ORF">CTB96_11430</name>
</gene>
<dbReference type="RefSeq" id="WP_110127032.1">
    <property type="nucleotide sequence ID" value="NZ_QHLY01000012.1"/>
</dbReference>
<accession>A0A317ZN76</accession>
<evidence type="ECO:0000313" key="6">
    <source>
        <dbReference type="Proteomes" id="UP000246722"/>
    </source>
</evidence>
<organism evidence="5 6">
    <name type="scientific">Cryobacterium arcticum</name>
    <dbReference type="NCBI Taxonomy" id="670052"/>
    <lineage>
        <taxon>Bacteria</taxon>
        <taxon>Bacillati</taxon>
        <taxon>Actinomycetota</taxon>
        <taxon>Actinomycetes</taxon>
        <taxon>Micrococcales</taxon>
        <taxon>Microbacteriaceae</taxon>
        <taxon>Cryobacterium</taxon>
    </lineage>
</organism>
<keyword evidence="3" id="KW-0046">Antibiotic resistance</keyword>
<dbReference type="CDD" id="cd08349">
    <property type="entry name" value="BLMA_like"/>
    <property type="match status" value="1"/>
</dbReference>
<dbReference type="InterPro" id="IPR004360">
    <property type="entry name" value="Glyas_Fos-R_dOase_dom"/>
</dbReference>
<evidence type="ECO:0000256" key="2">
    <source>
        <dbReference type="ARBA" id="ARBA00021572"/>
    </source>
</evidence>
<comment type="caution">
    <text evidence="5">The sequence shown here is derived from an EMBL/GenBank/DDBJ whole genome shotgun (WGS) entry which is preliminary data.</text>
</comment>
<dbReference type="Gene3D" id="3.10.180.10">
    <property type="entry name" value="2,3-Dihydroxybiphenyl 1,2-Dioxygenase, domain 1"/>
    <property type="match status" value="1"/>
</dbReference>
<dbReference type="AlphaFoldDB" id="A0A317ZN76"/>
<sequence length="165" mass="17996">MTASGDATTPQPDSVFFPDLVPELLVTDLAASLDFWVGLCGFTVLYDRPNEGFAYLHAGTAHLMLEQVGIGRNWVPAQLERPLGRGINFQVAVPDIAPLLERLETAEWPLFMAAETKSYETGKTRAGVAQFLVQDPDGYLVRFSSRLGATAARLRDPGDSRAVTE</sequence>
<protein>
    <recommendedName>
        <fullName evidence="2">Bleomycin resistance protein</fullName>
    </recommendedName>
</protein>
<evidence type="ECO:0000256" key="3">
    <source>
        <dbReference type="ARBA" id="ARBA00023251"/>
    </source>
</evidence>
<comment type="similarity">
    <text evidence="1">Belongs to the bleomycin resistance protein family.</text>
</comment>
<name>A0A317ZN76_9MICO</name>
<feature type="domain" description="VOC" evidence="4">
    <location>
        <begin position="17"/>
        <end position="146"/>
    </location>
</feature>
<proteinExistence type="inferred from homology"/>
<keyword evidence="6" id="KW-1185">Reference proteome</keyword>
<dbReference type="GO" id="GO:0046677">
    <property type="term" value="P:response to antibiotic"/>
    <property type="evidence" value="ECO:0007669"/>
    <property type="project" value="UniProtKB-KW"/>
</dbReference>
<evidence type="ECO:0000256" key="1">
    <source>
        <dbReference type="ARBA" id="ARBA00011051"/>
    </source>
</evidence>
<dbReference type="SUPFAM" id="SSF54593">
    <property type="entry name" value="Glyoxalase/Bleomycin resistance protein/Dihydroxybiphenyl dioxygenase"/>
    <property type="match status" value="1"/>
</dbReference>
<evidence type="ECO:0000259" key="4">
    <source>
        <dbReference type="PROSITE" id="PS51819"/>
    </source>
</evidence>
<dbReference type="Proteomes" id="UP000246722">
    <property type="component" value="Unassembled WGS sequence"/>
</dbReference>
<dbReference type="OrthoDB" id="284897at2"/>
<reference evidence="5 6" key="1">
    <citation type="submission" date="2018-05" db="EMBL/GenBank/DDBJ databases">
        <title>Genetic diversity of glacier-inhabiting Cryobacterium bacteria in China and description of Cryobacterium mengkeensis sp. nov. and Arthrobacter glacialis sp. nov.</title>
        <authorList>
            <person name="Liu Q."/>
            <person name="Xin Y.-H."/>
        </authorList>
    </citation>
    <scope>NUCLEOTIDE SEQUENCE [LARGE SCALE GENOMIC DNA]</scope>
    <source>
        <strain evidence="5 6">SK-1</strain>
    </source>
</reference>
<dbReference type="InterPro" id="IPR029068">
    <property type="entry name" value="Glyas_Bleomycin-R_OHBP_Dase"/>
</dbReference>